<feature type="compositionally biased region" description="Low complexity" evidence="1">
    <location>
        <begin position="103"/>
        <end position="115"/>
    </location>
</feature>
<keyword evidence="2" id="KW-1133">Transmembrane helix</keyword>
<sequence length="1317" mass="150413">MGRKVLTESCVIKCAHGGVVDHPSSDSIRTIGGLKPNFCTDILGAPISGCPVPYTPCTSVASTSDAMTESNVVGASGTYALDVSGCMTDMGASLVIDSRANSNSATSTQASANNSVEGIEATEQEEQEAKEKEEKEEYKLYLLRESKNSYLKKVYKPLRPSRSFIDSKTFYGSMDTNPIIRDKTVPFTLAFVYIVLADSSIDEYRVISRGSLYAETFKDINYKDKSNIQRPYIPLYDGESIKVYYSNIQLSKDKTKRENALSKLEALEYDPTDTNKKENSFFLKDSSSIDTNEISEDIFKLQKKYEPKDKPYPLDVVLTMKDSVGEAEDLLNIYEWHYKTAFSINDTKLKELKQKNSYIYAVSQQVDYFYVDKDEQKTYNDTIKKLKKLYRKLADEVCNGVFSKKIIKAQNDVTPLNEIIDPAFDTAENYINQVKYINKSFFKNILDGVANNRGHREKHLYDEGEFIVTNNGMSSKYVGLVSFESVKKQNEYVYRRYAQGIKKVRDVNYGYLVLDKHDEDKYKNYQKNAPDMLALLVFSLFFSKEYKEEAKTSGLYETAKEFYVTLKNAKPLPSIGDDNIKDIQNLIHDQKHSYAKICSKENKLLDQFESIDTINKESSFDFGAIKAPKSLFSNLYIQKEFSEFYKDKTNPKDILTKAVKSVEDEAFAKVFKMYSEFKEFDSQKHKVESLNTMMGLFYTFSSTRSLLDAEANINSPFNDKTKHLVELLENFVELKNTFTDEEIESKIFSLPIYTHFLKTLNSHITHSMVKADKNSQGFSQREANVKALLEKYKPDQSEIKEFDLSNLLSDDFDTSEEAKKTIADFYGALTKIESYASKAMKVTDEYGKIDDTEISDSRESKTNQYEQSSFTTTKEYKTIASSIQSLSVFVAGVNVAIGVINYKELKYKDIIPLMSDTFTTIETFSNMMPKKKEDVVKSLQQLLSKNELERIGSWKLMSKLGVLAVAISAVYDLTQLEDDDLDGAVAIVAKNVTVIALLVAPVYLAFVPGIGWIAALGILAVEVAWEMYFKDLFTDTPVESYIMKSILFHKNDDDNMLAPFISPLGYAIYRYINDTPYQAQLFTEAVNIKEKDLVKGFSSLDELQTFMGDNYDKYEDLFNNALQYELTTLKSVVLSYKVDTVNSKEEKTYNGREQVLQTKVKIPKEMLQNNIQVMLKIDSDYTTIYESELTTLGEVPSMPNDFTYDTIARKKLVDGKVVLSNDFTLDEAKMLSKKDIYLFVVNRDIALKYKITYDLSSFTQDEYDPESYAFKNNMNFSIDRLKLVPLETKERNMLDNIVYARREKERSLSKQNNREAS</sequence>
<feature type="region of interest" description="Disordered" evidence="1">
    <location>
        <begin position="103"/>
        <end position="134"/>
    </location>
</feature>
<dbReference type="EMBL" id="CP043617">
    <property type="protein sequence ID" value="QFR48930.1"/>
    <property type="molecule type" value="Genomic_DNA"/>
</dbReference>
<keyword evidence="2" id="KW-0812">Transmembrane</keyword>
<name>A0A5P8P003_9BACT</name>
<keyword evidence="2" id="KW-0472">Membrane</keyword>
<protein>
    <submittedName>
        <fullName evidence="3">Uncharacterized protein</fullName>
    </submittedName>
</protein>
<reference evidence="3 4" key="1">
    <citation type="submission" date="2019-09" db="EMBL/GenBank/DDBJ databases">
        <title>Sulfurimonas gotlandica sp. nov., a chemoautotrophic and psychrotolerant epsilonproteobacterium isolated from a pelagic redoxcline, and an emended description of the genus Sulfurimonas.</title>
        <authorList>
            <person name="Wang S."/>
            <person name="Jiang L."/>
            <person name="Shao S."/>
        </authorList>
    </citation>
    <scope>NUCLEOTIDE SEQUENCE [LARGE SCALE GENOMIC DNA]</scope>
    <source>
        <strain evidence="3 4">GYSZ_1</strain>
    </source>
</reference>
<dbReference type="RefSeq" id="WP_152306873.1">
    <property type="nucleotide sequence ID" value="NZ_CP043617.1"/>
</dbReference>
<evidence type="ECO:0000313" key="4">
    <source>
        <dbReference type="Proteomes" id="UP000326944"/>
    </source>
</evidence>
<gene>
    <name evidence="3" type="ORF">FJR48_04020</name>
</gene>
<organism evidence="3 4">
    <name type="scientific">Sulfurimonas lithotrophica</name>
    <dbReference type="NCBI Taxonomy" id="2590022"/>
    <lineage>
        <taxon>Bacteria</taxon>
        <taxon>Pseudomonadati</taxon>
        <taxon>Campylobacterota</taxon>
        <taxon>Epsilonproteobacteria</taxon>
        <taxon>Campylobacterales</taxon>
        <taxon>Sulfurimonadaceae</taxon>
        <taxon>Sulfurimonas</taxon>
    </lineage>
</organism>
<feature type="transmembrane region" description="Helical" evidence="2">
    <location>
        <begin position="994"/>
        <end position="1021"/>
    </location>
</feature>
<evidence type="ECO:0000256" key="1">
    <source>
        <dbReference type="SAM" id="MobiDB-lite"/>
    </source>
</evidence>
<keyword evidence="4" id="KW-1185">Reference proteome</keyword>
<dbReference type="OrthoDB" id="5347323at2"/>
<dbReference type="KEGG" id="sulg:FJR48_04020"/>
<proteinExistence type="predicted"/>
<evidence type="ECO:0000256" key="2">
    <source>
        <dbReference type="SAM" id="Phobius"/>
    </source>
</evidence>
<feature type="transmembrane region" description="Helical" evidence="2">
    <location>
        <begin position="883"/>
        <end position="902"/>
    </location>
</feature>
<evidence type="ECO:0000313" key="3">
    <source>
        <dbReference type="EMBL" id="QFR48930.1"/>
    </source>
</evidence>
<accession>A0A5P8P003</accession>
<dbReference type="Proteomes" id="UP000326944">
    <property type="component" value="Chromosome"/>
</dbReference>